<dbReference type="EMBL" id="AP019870">
    <property type="protein sequence ID" value="BBN10672.1"/>
    <property type="molecule type" value="Genomic_DNA"/>
</dbReference>
<keyword evidence="4" id="KW-1185">Reference proteome</keyword>
<organism evidence="3 4">
    <name type="scientific">Marchantia polymorpha subsp. ruderalis</name>
    <dbReference type="NCBI Taxonomy" id="1480154"/>
    <lineage>
        <taxon>Eukaryota</taxon>
        <taxon>Viridiplantae</taxon>
        <taxon>Streptophyta</taxon>
        <taxon>Embryophyta</taxon>
        <taxon>Marchantiophyta</taxon>
        <taxon>Marchantiopsida</taxon>
        <taxon>Marchantiidae</taxon>
        <taxon>Marchantiales</taxon>
        <taxon>Marchantiaceae</taxon>
        <taxon>Marchantia</taxon>
    </lineage>
</organism>
<dbReference type="Proteomes" id="UP000077202">
    <property type="component" value="Unassembled WGS sequence"/>
</dbReference>
<keyword evidence="1" id="KW-1133">Transmembrane helix</keyword>
<gene>
    <name evidence="3" type="ORF">AXG93_115s1730</name>
    <name evidence="2" type="ORF">Mp_5g05490</name>
</gene>
<evidence type="ECO:0000313" key="5">
    <source>
        <dbReference type="Proteomes" id="UP001162541"/>
    </source>
</evidence>
<dbReference type="EMBL" id="LVLJ01001739">
    <property type="protein sequence ID" value="OAE28482.1"/>
    <property type="molecule type" value="Genomic_DNA"/>
</dbReference>
<reference evidence="5" key="3">
    <citation type="journal article" date="2020" name="Curr. Biol.">
        <title>Chromatin organization in early land plants reveals an ancestral association between H3K27me3, transposons, and constitutive heterochromatin.</title>
        <authorList>
            <person name="Montgomery S.A."/>
            <person name="Tanizawa Y."/>
            <person name="Galik B."/>
            <person name="Wang N."/>
            <person name="Ito T."/>
            <person name="Mochizuki T."/>
            <person name="Akimcheva S."/>
            <person name="Bowman J.L."/>
            <person name="Cognat V."/>
            <person name="Marechal-Drouard L."/>
            <person name="Ekker H."/>
            <person name="Hong S.F."/>
            <person name="Kohchi T."/>
            <person name="Lin S.S."/>
            <person name="Liu L.D."/>
            <person name="Nakamura Y."/>
            <person name="Valeeva L.R."/>
            <person name="Shakirov E.V."/>
            <person name="Shippen D.E."/>
            <person name="Wei W.L."/>
            <person name="Yagura M."/>
            <person name="Yamaoka S."/>
            <person name="Yamato K.T."/>
            <person name="Liu C."/>
            <person name="Berger F."/>
        </authorList>
    </citation>
    <scope>NUCLEOTIDE SEQUENCE [LARGE SCALE GENOMIC DNA]</scope>
    <source>
        <strain evidence="5">Tak-1</strain>
    </source>
</reference>
<evidence type="ECO:0000313" key="2">
    <source>
        <dbReference type="EMBL" id="BBN10672.1"/>
    </source>
</evidence>
<dbReference type="PANTHER" id="PTHR36794:SF1">
    <property type="entry name" value="TRANSMEMBRANE PROTEIN"/>
    <property type="match status" value="1"/>
</dbReference>
<dbReference type="AlphaFoldDB" id="A0A176W7N4"/>
<sequence length="89" mass="10621">MEDEKEEPQSAVTSFTERWRKTKAHWNSYPYVWASYFVVFGGLGVYSAYRWKALRKVEDELLRFQDKLRNTMTMEELEQAVKDSQAGKF</sequence>
<evidence type="ECO:0000313" key="4">
    <source>
        <dbReference type="Proteomes" id="UP000077202"/>
    </source>
</evidence>
<name>A0A176W7N4_MARPO</name>
<evidence type="ECO:0000256" key="1">
    <source>
        <dbReference type="SAM" id="Phobius"/>
    </source>
</evidence>
<evidence type="ECO:0000313" key="3">
    <source>
        <dbReference type="EMBL" id="OAE28482.1"/>
    </source>
</evidence>
<dbReference type="EMBL" id="AP019870">
    <property type="protein sequence ID" value="BBN10673.1"/>
    <property type="molecule type" value="Genomic_DNA"/>
</dbReference>
<protein>
    <submittedName>
        <fullName evidence="3">Uncharacterized protein</fullName>
    </submittedName>
</protein>
<keyword evidence="1" id="KW-0472">Membrane</keyword>
<keyword evidence="1" id="KW-0812">Transmembrane</keyword>
<dbReference type="Proteomes" id="UP001162541">
    <property type="component" value="Chromosome 5"/>
</dbReference>
<feature type="transmembrane region" description="Helical" evidence="1">
    <location>
        <begin position="31"/>
        <end position="49"/>
    </location>
</feature>
<accession>A0A176W7N4</accession>
<reference evidence="2" key="2">
    <citation type="journal article" date="2019" name="Curr. Biol.">
        <title>Chromatin organization in early land plants reveals an ancestral association between H3K27me3, transposons, and constitutive heterochromatin.</title>
        <authorList>
            <person name="Montgomery S.A."/>
            <person name="Tanizawa Y."/>
            <person name="Galik B."/>
            <person name="Wang N."/>
            <person name="Ito T."/>
            <person name="Mochizuki T."/>
            <person name="Akimcheva S."/>
            <person name="Bowman J."/>
            <person name="Cognat V."/>
            <person name="Drouard L."/>
            <person name="Ekker H."/>
            <person name="Houng S."/>
            <person name="Kohchi T."/>
            <person name="Lin S."/>
            <person name="Liu L.D."/>
            <person name="Nakamura Y."/>
            <person name="Valeeva L.R."/>
            <person name="Shakirov E.V."/>
            <person name="Shippen D.E."/>
            <person name="Wei W."/>
            <person name="Yagura M."/>
            <person name="Yamaoka S."/>
            <person name="Yamato K.T."/>
            <person name="Liu C."/>
            <person name="Berger F."/>
        </authorList>
    </citation>
    <scope>NUCLEOTIDE SEQUENCE [LARGE SCALE GENOMIC DNA]</scope>
    <source>
        <strain evidence="2">Tak-1</strain>
    </source>
</reference>
<reference evidence="3 4" key="1">
    <citation type="submission" date="2016-03" db="EMBL/GenBank/DDBJ databases">
        <title>Mechanisms controlling the formation of the plant cell surface in tip-growing cells are functionally conserved among land plants.</title>
        <authorList>
            <person name="Honkanen S."/>
            <person name="Jones V.A."/>
            <person name="Morieri G."/>
            <person name="Champion C."/>
            <person name="Hetherington A.J."/>
            <person name="Kelly S."/>
            <person name="Saint-Marcoux D."/>
            <person name="Proust H."/>
            <person name="Prescott H."/>
            <person name="Dolan L."/>
        </authorList>
    </citation>
    <scope>NUCLEOTIDE SEQUENCE [LARGE SCALE GENOMIC DNA]</scope>
    <source>
        <strain evidence="4">cv. Tak-1 and cv. Tak-2</strain>
        <tissue evidence="3">Whole gametophyte</tissue>
    </source>
</reference>
<proteinExistence type="predicted"/>
<dbReference type="PANTHER" id="PTHR36794">
    <property type="entry name" value="TRANSMEMBRANE PROTEIN"/>
    <property type="match status" value="1"/>
</dbReference>